<keyword evidence="8" id="KW-0732">Signal</keyword>
<keyword evidence="5 7" id="KW-0573">Peptidoglycan synthesis</keyword>
<evidence type="ECO:0000313" key="10">
    <source>
        <dbReference type="EMBL" id="MCZ2723016.1"/>
    </source>
</evidence>
<feature type="active site" description="Proton donor/acceptor" evidence="7">
    <location>
        <position position="452"/>
    </location>
</feature>
<dbReference type="PANTHER" id="PTHR41533">
    <property type="entry name" value="L,D-TRANSPEPTIDASE HI_1667-RELATED"/>
    <property type="match status" value="1"/>
</dbReference>
<sequence>MRSITTKTACICLTSLILAACSSPKTNNTFILTPPSHKQIETNVQAQVSLMLTAFTPVAGQAIPNNAVLSAYEQREYSPFWIQKDKIDPAIHKLLTILEESYTHGLNPVHYYTQEIKEYLALATPSQKQLAELDVITTIAFSSYAHDLSIGRYEPQLIDPNWQLDAPTNDWSEILFLENTSDMINFLPLLAPRHPNYQVLQKWLIYYQNLNNKEPDIRIKAGVPLTSGDQGERVAQLRARLIQLGDIRFSTRKTNEDVFDEKLKLALIQFQKRHDLTADGQAGAQTIEMLNIPVKVRAQQIAYNLERWRWLPSILESERIWVDLTDYKVHTYLNDRHSTMKAVIGKNERKTPVFKGNMTYMVTNPTWRVPHRIAQETLLPKIHQDPNYLTKHGYQVFSSWTVGAKQLDPSSIDWSKVDHSNLRYRFEQTPDDGNALGAYKFMFPNKNDIYLHDTPAKHLFKEDIRAFSSGCIRLERPEEFAQLLVSSNTKRANELSKAKQSKATNVISLPKELPVYLVYFTVVPNENGMPEFRQDIYQRDALMEEAMGYYPFNPKDSL</sequence>
<evidence type="ECO:0000313" key="11">
    <source>
        <dbReference type="Proteomes" id="UP001149719"/>
    </source>
</evidence>
<reference evidence="10" key="1">
    <citation type="submission" date="2022-12" db="EMBL/GenBank/DDBJ databases">
        <title>Marinomonas 15G1-11 sp. nov, isolated from marine algae.</title>
        <authorList>
            <person name="Butt M."/>
            <person name="Choi D.G."/>
            <person name="Kim J.M."/>
            <person name="Lee J.K."/>
            <person name="Baek J.H."/>
            <person name="Jeon C.O."/>
        </authorList>
    </citation>
    <scope>NUCLEOTIDE SEQUENCE</scope>
    <source>
        <strain evidence="10">15G1-11</strain>
    </source>
</reference>
<dbReference type="Proteomes" id="UP001149719">
    <property type="component" value="Unassembled WGS sequence"/>
</dbReference>
<organism evidence="10 11">
    <name type="scientific">Marinomonas phaeophyticola</name>
    <dbReference type="NCBI Taxonomy" id="3004091"/>
    <lineage>
        <taxon>Bacteria</taxon>
        <taxon>Pseudomonadati</taxon>
        <taxon>Pseudomonadota</taxon>
        <taxon>Gammaproteobacteria</taxon>
        <taxon>Oceanospirillales</taxon>
        <taxon>Oceanospirillaceae</taxon>
        <taxon>Marinomonas</taxon>
    </lineage>
</organism>
<dbReference type="CDD" id="cd16913">
    <property type="entry name" value="YkuD_like"/>
    <property type="match status" value="1"/>
</dbReference>
<protein>
    <submittedName>
        <fullName evidence="10">L,D-transpeptidase family protein</fullName>
    </submittedName>
</protein>
<evidence type="ECO:0000256" key="7">
    <source>
        <dbReference type="PROSITE-ProRule" id="PRU01373"/>
    </source>
</evidence>
<proteinExistence type="inferred from homology"/>
<dbReference type="EMBL" id="JAPUBN010000019">
    <property type="protein sequence ID" value="MCZ2723016.1"/>
    <property type="molecule type" value="Genomic_DNA"/>
</dbReference>
<evidence type="ECO:0000256" key="3">
    <source>
        <dbReference type="ARBA" id="ARBA00022679"/>
    </source>
</evidence>
<evidence type="ECO:0000256" key="5">
    <source>
        <dbReference type="ARBA" id="ARBA00022984"/>
    </source>
</evidence>
<comment type="caution">
    <text evidence="10">The sequence shown here is derived from an EMBL/GenBank/DDBJ whole genome shotgun (WGS) entry which is preliminary data.</text>
</comment>
<feature type="chain" id="PRO_5047333701" evidence="8">
    <location>
        <begin position="20"/>
        <end position="558"/>
    </location>
</feature>
<dbReference type="InterPro" id="IPR036365">
    <property type="entry name" value="PGBD-like_sf"/>
</dbReference>
<feature type="active site" description="Nucleophile" evidence="7">
    <location>
        <position position="471"/>
    </location>
</feature>
<keyword evidence="6 7" id="KW-0961">Cell wall biogenesis/degradation</keyword>
<evidence type="ECO:0000256" key="2">
    <source>
        <dbReference type="ARBA" id="ARBA00005992"/>
    </source>
</evidence>
<gene>
    <name evidence="10" type="ORF">O1D97_15685</name>
</gene>
<dbReference type="SUPFAM" id="SSF141523">
    <property type="entry name" value="L,D-transpeptidase catalytic domain-like"/>
    <property type="match status" value="1"/>
</dbReference>
<evidence type="ECO:0000256" key="4">
    <source>
        <dbReference type="ARBA" id="ARBA00022960"/>
    </source>
</evidence>
<dbReference type="Pfam" id="PF03734">
    <property type="entry name" value="YkuD"/>
    <property type="match status" value="1"/>
</dbReference>
<dbReference type="Pfam" id="PF01471">
    <property type="entry name" value="PG_binding_1"/>
    <property type="match status" value="1"/>
</dbReference>
<dbReference type="SUPFAM" id="SSF47090">
    <property type="entry name" value="PGBD-like"/>
    <property type="match status" value="1"/>
</dbReference>
<dbReference type="Pfam" id="PF20142">
    <property type="entry name" value="Scaffold"/>
    <property type="match status" value="1"/>
</dbReference>
<dbReference type="InterPro" id="IPR052905">
    <property type="entry name" value="LD-transpeptidase_YkuD-like"/>
</dbReference>
<dbReference type="Gene3D" id="1.10.101.10">
    <property type="entry name" value="PGBD-like superfamily/PGBD"/>
    <property type="match status" value="1"/>
</dbReference>
<comment type="pathway">
    <text evidence="1 7">Cell wall biogenesis; peptidoglycan biosynthesis.</text>
</comment>
<dbReference type="InterPro" id="IPR038063">
    <property type="entry name" value="Transpep_catalytic_dom"/>
</dbReference>
<keyword evidence="4 7" id="KW-0133">Cell shape</keyword>
<evidence type="ECO:0000256" key="1">
    <source>
        <dbReference type="ARBA" id="ARBA00004752"/>
    </source>
</evidence>
<name>A0ABT4JXR0_9GAMM</name>
<evidence type="ECO:0000259" key="9">
    <source>
        <dbReference type="PROSITE" id="PS52029"/>
    </source>
</evidence>
<dbReference type="InterPro" id="IPR036366">
    <property type="entry name" value="PGBDSf"/>
</dbReference>
<dbReference type="InterPro" id="IPR045380">
    <property type="entry name" value="LD_TPept_scaffold_dom"/>
</dbReference>
<keyword evidence="3" id="KW-0808">Transferase</keyword>
<dbReference type="InterPro" id="IPR002477">
    <property type="entry name" value="Peptidoglycan-bd-like"/>
</dbReference>
<dbReference type="Gene3D" id="2.40.440.10">
    <property type="entry name" value="L,D-transpeptidase catalytic domain-like"/>
    <property type="match status" value="1"/>
</dbReference>
<evidence type="ECO:0000256" key="8">
    <source>
        <dbReference type="SAM" id="SignalP"/>
    </source>
</evidence>
<dbReference type="RefSeq" id="WP_269127110.1">
    <property type="nucleotide sequence ID" value="NZ_JAPUBN010000019.1"/>
</dbReference>
<accession>A0ABT4JXR0</accession>
<keyword evidence="11" id="KW-1185">Reference proteome</keyword>
<feature type="domain" description="L,D-TPase catalytic" evidence="9">
    <location>
        <begin position="318"/>
        <end position="509"/>
    </location>
</feature>
<dbReference type="PROSITE" id="PS52029">
    <property type="entry name" value="LD_TPASE"/>
    <property type="match status" value="1"/>
</dbReference>
<dbReference type="InterPro" id="IPR005490">
    <property type="entry name" value="LD_TPept_cat_dom"/>
</dbReference>
<comment type="similarity">
    <text evidence="2">Belongs to the YkuD family.</text>
</comment>
<feature type="signal peptide" evidence="8">
    <location>
        <begin position="1"/>
        <end position="19"/>
    </location>
</feature>
<evidence type="ECO:0000256" key="6">
    <source>
        <dbReference type="ARBA" id="ARBA00023316"/>
    </source>
</evidence>
<dbReference type="PROSITE" id="PS51257">
    <property type="entry name" value="PROKAR_LIPOPROTEIN"/>
    <property type="match status" value="1"/>
</dbReference>
<dbReference type="PANTHER" id="PTHR41533:SF2">
    <property type="entry name" value="BLR7131 PROTEIN"/>
    <property type="match status" value="1"/>
</dbReference>